<sequence>MNVEKIQEGHVFLIDKPLDWTSFDVVNKIRWNIRKTYDLKKIKVGHAGTLDPKATGLLLICTGKLTKRIDEFQAQEKTYTGTIKLGVTTPTYDLESEEDQTFPTDHFTEEIIHEATKQFIGEIEQFPPMHSAIKVDGKRLYELAREGVEIERKARKITIHDFKITKIDLPFVDFECHCSKGTYIRSLAYDFGKALNSGGYLTALRRTKIGDFDVINADNSSLEISYFEDNK</sequence>
<evidence type="ECO:0000313" key="8">
    <source>
        <dbReference type="Proteomes" id="UP000608754"/>
    </source>
</evidence>
<protein>
    <recommendedName>
        <fullName evidence="5">tRNA pseudouridine synthase B</fullName>
        <ecNumber evidence="5">5.4.99.25</ecNumber>
    </recommendedName>
    <alternativeName>
        <fullName evidence="5">tRNA pseudouridine(55) synthase</fullName>
        <shortName evidence="5">Psi55 synthase</shortName>
    </alternativeName>
    <alternativeName>
        <fullName evidence="5">tRNA pseudouridylate synthase</fullName>
    </alternativeName>
    <alternativeName>
        <fullName evidence="5">tRNA-uridine isomerase</fullName>
    </alternativeName>
</protein>
<feature type="active site" description="Nucleophile" evidence="5">
    <location>
        <position position="51"/>
    </location>
</feature>
<comment type="catalytic activity">
    <reaction evidence="1 5">
        <text>uridine(55) in tRNA = pseudouridine(55) in tRNA</text>
        <dbReference type="Rhea" id="RHEA:42532"/>
        <dbReference type="Rhea" id="RHEA-COMP:10101"/>
        <dbReference type="Rhea" id="RHEA-COMP:10102"/>
        <dbReference type="ChEBI" id="CHEBI:65314"/>
        <dbReference type="ChEBI" id="CHEBI:65315"/>
        <dbReference type="EC" id="5.4.99.25"/>
    </reaction>
</comment>
<dbReference type="SUPFAM" id="SSF55120">
    <property type="entry name" value="Pseudouridine synthase"/>
    <property type="match status" value="1"/>
</dbReference>
<feature type="domain" description="Pseudouridine synthase II N-terminal" evidence="6">
    <location>
        <begin position="39"/>
        <end position="184"/>
    </location>
</feature>
<dbReference type="NCBIfam" id="TIGR00431">
    <property type="entry name" value="TruB"/>
    <property type="match status" value="1"/>
</dbReference>
<dbReference type="PANTHER" id="PTHR13767:SF2">
    <property type="entry name" value="PSEUDOURIDYLATE SYNTHASE TRUB1"/>
    <property type="match status" value="1"/>
</dbReference>
<dbReference type="HAMAP" id="MF_01080">
    <property type="entry name" value="TruB_bact"/>
    <property type="match status" value="1"/>
</dbReference>
<proteinExistence type="inferred from homology"/>
<evidence type="ECO:0000256" key="1">
    <source>
        <dbReference type="ARBA" id="ARBA00000385"/>
    </source>
</evidence>
<keyword evidence="3 5" id="KW-0819">tRNA processing</keyword>
<dbReference type="EMBL" id="JADGIK010000007">
    <property type="protein sequence ID" value="MBF0597916.1"/>
    <property type="molecule type" value="Genomic_DNA"/>
</dbReference>
<dbReference type="InterPro" id="IPR020103">
    <property type="entry name" value="PsdUridine_synth_cat_dom_sf"/>
</dbReference>
<dbReference type="Gene3D" id="3.30.2350.10">
    <property type="entry name" value="Pseudouridine synthase"/>
    <property type="match status" value="1"/>
</dbReference>
<comment type="similarity">
    <text evidence="2 5">Belongs to the pseudouridine synthase TruB family. Type 1 subfamily.</text>
</comment>
<name>A0A8J7KE00_9FLAO</name>
<dbReference type="GO" id="GO:0031119">
    <property type="term" value="P:tRNA pseudouridine synthesis"/>
    <property type="evidence" value="ECO:0007669"/>
    <property type="project" value="UniProtKB-UniRule"/>
</dbReference>
<dbReference type="PANTHER" id="PTHR13767">
    <property type="entry name" value="TRNA-PSEUDOURIDINE SYNTHASE"/>
    <property type="match status" value="1"/>
</dbReference>
<evidence type="ECO:0000313" key="7">
    <source>
        <dbReference type="EMBL" id="MBF0597916.1"/>
    </source>
</evidence>
<dbReference type="GO" id="GO:0003723">
    <property type="term" value="F:RNA binding"/>
    <property type="evidence" value="ECO:0007669"/>
    <property type="project" value="InterPro"/>
</dbReference>
<accession>A0A8J7KE00</accession>
<keyword evidence="8" id="KW-1185">Reference proteome</keyword>
<evidence type="ECO:0000256" key="4">
    <source>
        <dbReference type="ARBA" id="ARBA00023235"/>
    </source>
</evidence>
<reference evidence="7" key="1">
    <citation type="submission" date="2020-10" db="EMBL/GenBank/DDBJ databases">
        <authorList>
            <person name="Lu T."/>
            <person name="Wang Q."/>
            <person name="Han X."/>
        </authorList>
    </citation>
    <scope>NUCLEOTIDE SEQUENCE</scope>
    <source>
        <strain evidence="7">WQ 117</strain>
    </source>
</reference>
<evidence type="ECO:0000259" key="6">
    <source>
        <dbReference type="Pfam" id="PF01509"/>
    </source>
</evidence>
<dbReference type="AlphaFoldDB" id="A0A8J7KE00"/>
<gene>
    <name evidence="5 7" type="primary">truB</name>
    <name evidence="7" type="ORF">IM532_10775</name>
</gene>
<keyword evidence="4 5" id="KW-0413">Isomerase</keyword>
<dbReference type="EC" id="5.4.99.25" evidence="5"/>
<organism evidence="7 8">
    <name type="scientific">Faecalibacter rhinopitheci</name>
    <dbReference type="NCBI Taxonomy" id="2779678"/>
    <lineage>
        <taxon>Bacteria</taxon>
        <taxon>Pseudomonadati</taxon>
        <taxon>Bacteroidota</taxon>
        <taxon>Flavobacteriia</taxon>
        <taxon>Flavobacteriales</taxon>
        <taxon>Weeksellaceae</taxon>
        <taxon>Faecalibacter</taxon>
    </lineage>
</organism>
<evidence type="ECO:0000256" key="2">
    <source>
        <dbReference type="ARBA" id="ARBA00005642"/>
    </source>
</evidence>
<dbReference type="InterPro" id="IPR002501">
    <property type="entry name" value="PsdUridine_synth_N"/>
</dbReference>
<evidence type="ECO:0000256" key="3">
    <source>
        <dbReference type="ARBA" id="ARBA00022694"/>
    </source>
</evidence>
<dbReference type="RefSeq" id="WP_194183463.1">
    <property type="nucleotide sequence ID" value="NZ_JADGIK010000007.1"/>
</dbReference>
<dbReference type="GO" id="GO:1990481">
    <property type="term" value="P:mRNA pseudouridine synthesis"/>
    <property type="evidence" value="ECO:0007669"/>
    <property type="project" value="TreeGrafter"/>
</dbReference>
<dbReference type="InterPro" id="IPR014780">
    <property type="entry name" value="tRNA_psdUridine_synth_TruB"/>
</dbReference>
<dbReference type="Pfam" id="PF01509">
    <property type="entry name" value="TruB_N"/>
    <property type="match status" value="1"/>
</dbReference>
<dbReference type="CDD" id="cd02573">
    <property type="entry name" value="PseudoU_synth_EcTruB"/>
    <property type="match status" value="1"/>
</dbReference>
<evidence type="ECO:0000256" key="5">
    <source>
        <dbReference type="HAMAP-Rule" id="MF_01080"/>
    </source>
</evidence>
<dbReference type="Proteomes" id="UP000608754">
    <property type="component" value="Unassembled WGS sequence"/>
</dbReference>
<dbReference type="GO" id="GO:0160148">
    <property type="term" value="F:tRNA pseudouridine(55) synthase activity"/>
    <property type="evidence" value="ECO:0007669"/>
    <property type="project" value="UniProtKB-EC"/>
</dbReference>
<comment type="function">
    <text evidence="5">Responsible for synthesis of pseudouridine from uracil-55 in the psi GC loop of transfer RNAs.</text>
</comment>
<comment type="caution">
    <text evidence="7">The sequence shown here is derived from an EMBL/GenBank/DDBJ whole genome shotgun (WGS) entry which is preliminary data.</text>
</comment>